<dbReference type="GO" id="GO:0097023">
    <property type="term" value="F:fructose 6-phosphate aldolase activity"/>
    <property type="evidence" value="ECO:0007669"/>
    <property type="project" value="RHEA"/>
</dbReference>
<keyword evidence="9" id="KW-0732">Signal</keyword>
<evidence type="ECO:0000313" key="12">
    <source>
        <dbReference type="Proteomes" id="UP000291116"/>
    </source>
</evidence>
<evidence type="ECO:0000256" key="7">
    <source>
        <dbReference type="RuleBase" id="RU367030"/>
    </source>
</evidence>
<dbReference type="Proteomes" id="UP000291116">
    <property type="component" value="Unassembled WGS sequence"/>
</dbReference>
<feature type="domain" description="Damage-control phosphatase ARMT1-like metal-binding" evidence="10">
    <location>
        <begin position="98"/>
        <end position="489"/>
    </location>
</feature>
<comment type="cofactor">
    <cofactor evidence="7">
        <name>Mn(2+)</name>
        <dbReference type="ChEBI" id="CHEBI:29035"/>
    </cofactor>
    <cofactor evidence="7">
        <name>Ni(2+)</name>
        <dbReference type="ChEBI" id="CHEBI:49786"/>
    </cofactor>
</comment>
<feature type="signal peptide" evidence="9">
    <location>
        <begin position="1"/>
        <end position="19"/>
    </location>
</feature>
<feature type="compositionally biased region" description="Polar residues" evidence="8">
    <location>
        <begin position="29"/>
        <end position="41"/>
    </location>
</feature>
<evidence type="ECO:0000256" key="1">
    <source>
        <dbReference type="ARBA" id="ARBA00001326"/>
    </source>
</evidence>
<comment type="catalytic activity">
    <reaction evidence="6 7">
        <text>beta-D-fructose 6-phosphate = dihydroxyacetone + D-glyceraldehyde 3-phosphate</text>
        <dbReference type="Rhea" id="RHEA:28002"/>
        <dbReference type="ChEBI" id="CHEBI:16016"/>
        <dbReference type="ChEBI" id="CHEBI:57634"/>
        <dbReference type="ChEBI" id="CHEBI:59776"/>
    </reaction>
</comment>
<evidence type="ECO:0000256" key="9">
    <source>
        <dbReference type="SAM" id="SignalP"/>
    </source>
</evidence>
<comment type="similarity">
    <text evidence="2 7">Belongs to the damage-control phosphatase family. Sugar phosphate phosphatase III subfamily.</text>
</comment>
<sequence>MRSASVGKASLILNLLVAAAPFLHHSSTGASAWSTTQTPGISLQKDSRRTATARKMTESSAVNAAASKPRLPIPAPLYSDVPGTWAYDTMSRRVDEEILQRTFDDNKGAWETEEFSDILERFNALRKELQNAGETKLGLPLPPPSDCSEARRTEWEEWKQIMEPFVAKGDTWLTAPWMVAEFYVYRRLVVDVIQYWDEYDRNDPEKKNPGYLYDPFIDQKHAGLESSVASAEGVLAKINNLGGNGSSIDQGGRLAASIALWGNKMDLSLWPADAKTASKDIFSAILDKATEGLLHDDSSLLVEHFEKLKASGGGNIDIIVDNAGFELITDLVLAQYLTESGIAKCVTFQLKSHPTFVSDALEKDLLEHVNHLADFDDEAKAYPNVKISGAKWQEYLNDGRWKCTENNFWVQGFPMWEMTEPLRSDLRDRCDLAFVKGDANYRRLLGDCQWDYSTDSFQDVVGHYFPCPVCALRTLKAEIGCGMEANQVDRASKLDPNWQTNGRFGVLQFGTGESQ</sequence>
<keyword evidence="3 7" id="KW-0479">Metal-binding</keyword>
<keyword evidence="4 7" id="KW-0378">Hydrolase</keyword>
<feature type="chain" id="PRO_5019338266" description="Sugar phosphate phosphatase" evidence="9">
    <location>
        <begin position="20"/>
        <end position="515"/>
    </location>
</feature>
<name>A0A448ZR67_9STRA</name>
<dbReference type="GO" id="GO:0005634">
    <property type="term" value="C:nucleus"/>
    <property type="evidence" value="ECO:0007669"/>
    <property type="project" value="TreeGrafter"/>
</dbReference>
<organism evidence="11 12">
    <name type="scientific">Pseudo-nitzschia multistriata</name>
    <dbReference type="NCBI Taxonomy" id="183589"/>
    <lineage>
        <taxon>Eukaryota</taxon>
        <taxon>Sar</taxon>
        <taxon>Stramenopiles</taxon>
        <taxon>Ochrophyta</taxon>
        <taxon>Bacillariophyta</taxon>
        <taxon>Bacillariophyceae</taxon>
        <taxon>Bacillariophycidae</taxon>
        <taxon>Bacillariales</taxon>
        <taxon>Bacillariaceae</taxon>
        <taxon>Pseudo-nitzschia</taxon>
    </lineage>
</organism>
<evidence type="ECO:0000256" key="2">
    <source>
        <dbReference type="ARBA" id="ARBA00009519"/>
    </source>
</evidence>
<comment type="function">
    <text evidence="7">Metal-dependent phosphatase that shows phosphatase activity against several substrates, including fructose-1-phosphate and fructose-6-phosphate. Its preference for fructose-1-phosphate, a strong glycating agent that causes DNA damage rather than a canonical yeast metabolite, suggests a damage-control function in hexose phosphate metabolism.</text>
</comment>
<dbReference type="GO" id="GO:0006974">
    <property type="term" value="P:DNA damage response"/>
    <property type="evidence" value="ECO:0007669"/>
    <property type="project" value="TreeGrafter"/>
</dbReference>
<evidence type="ECO:0000256" key="6">
    <source>
        <dbReference type="ARBA" id="ARBA00048809"/>
    </source>
</evidence>
<dbReference type="OrthoDB" id="541375at2759"/>
<comment type="domain">
    <text evidence="7">Subfamily III proteins have a conserved RTxK motif about 40-50 residues from the C-terminus; the threonine may be replaced by serine or cysteine.</text>
</comment>
<evidence type="ECO:0000259" key="10">
    <source>
        <dbReference type="Pfam" id="PF01937"/>
    </source>
</evidence>
<dbReference type="EMBL" id="CAACVS010000648">
    <property type="protein sequence ID" value="VEU44537.1"/>
    <property type="molecule type" value="Genomic_DNA"/>
</dbReference>
<evidence type="ECO:0000256" key="5">
    <source>
        <dbReference type="ARBA" id="ARBA00023211"/>
    </source>
</evidence>
<evidence type="ECO:0000256" key="3">
    <source>
        <dbReference type="ARBA" id="ARBA00022723"/>
    </source>
</evidence>
<dbReference type="GO" id="GO:0103026">
    <property type="term" value="F:fructose-1-phosphatase activity"/>
    <property type="evidence" value="ECO:0007669"/>
    <property type="project" value="RHEA"/>
</dbReference>
<feature type="region of interest" description="Disordered" evidence="8">
    <location>
        <begin position="29"/>
        <end position="65"/>
    </location>
</feature>
<dbReference type="PANTHER" id="PTHR12260">
    <property type="entry name" value="DAMAGE-CONTROL PHOSPHATASE ARMT1"/>
    <property type="match status" value="1"/>
</dbReference>
<gene>
    <name evidence="11" type="ORF">PSNMU_V1.4_AUG-EV-PASAV3_0115540</name>
</gene>
<reference evidence="11 12" key="1">
    <citation type="submission" date="2019-01" db="EMBL/GenBank/DDBJ databases">
        <authorList>
            <person name="Ferrante I. M."/>
        </authorList>
    </citation>
    <scope>NUCLEOTIDE SEQUENCE [LARGE SCALE GENOMIC DNA]</scope>
    <source>
        <strain evidence="11 12">B856</strain>
    </source>
</reference>
<evidence type="ECO:0000313" key="11">
    <source>
        <dbReference type="EMBL" id="VEU44537.1"/>
    </source>
</evidence>
<dbReference type="SUPFAM" id="SSF111321">
    <property type="entry name" value="AF1104-like"/>
    <property type="match status" value="1"/>
</dbReference>
<dbReference type="EC" id="3.1.3.-" evidence="7"/>
<dbReference type="GO" id="GO:0046872">
    <property type="term" value="F:metal ion binding"/>
    <property type="evidence" value="ECO:0007669"/>
    <property type="project" value="UniProtKB-UniRule"/>
</dbReference>
<dbReference type="Pfam" id="PF01937">
    <property type="entry name" value="ARMT1-like_dom"/>
    <property type="match status" value="1"/>
</dbReference>
<keyword evidence="12" id="KW-1185">Reference proteome</keyword>
<evidence type="ECO:0000256" key="4">
    <source>
        <dbReference type="ARBA" id="ARBA00022801"/>
    </source>
</evidence>
<evidence type="ECO:0000256" key="8">
    <source>
        <dbReference type="SAM" id="MobiDB-lite"/>
    </source>
</evidence>
<comment type="catalytic activity">
    <reaction evidence="1 7">
        <text>beta-D-fructose 1-phosphate + H2O = D-fructose + phosphate</text>
        <dbReference type="Rhea" id="RHEA:35603"/>
        <dbReference type="ChEBI" id="CHEBI:15377"/>
        <dbReference type="ChEBI" id="CHEBI:37721"/>
        <dbReference type="ChEBI" id="CHEBI:43474"/>
        <dbReference type="ChEBI" id="CHEBI:138881"/>
    </reaction>
</comment>
<dbReference type="AlphaFoldDB" id="A0A448ZR67"/>
<dbReference type="InterPro" id="IPR036075">
    <property type="entry name" value="ARMT-1-like_metal-bd_sf"/>
</dbReference>
<dbReference type="PANTHER" id="PTHR12260:SF6">
    <property type="entry name" value="DAMAGE-CONTROL PHOSPHATASE ARMT1"/>
    <property type="match status" value="1"/>
</dbReference>
<keyword evidence="5 7" id="KW-0464">Manganese</keyword>
<dbReference type="Gene3D" id="3.40.50.10880">
    <property type="entry name" value="Uncharacterised protein PF01937, DUF89, domain 3"/>
    <property type="match status" value="1"/>
</dbReference>
<dbReference type="InterPro" id="IPR039763">
    <property type="entry name" value="ARMT1"/>
</dbReference>
<dbReference type="InterPro" id="IPR002791">
    <property type="entry name" value="ARMT1-like_metal-bd"/>
</dbReference>
<dbReference type="Gene3D" id="1.20.930.60">
    <property type="match status" value="1"/>
</dbReference>
<protein>
    <recommendedName>
        <fullName evidence="7">Sugar phosphate phosphatase</fullName>
        <ecNumber evidence="7">3.1.3.-</ecNumber>
    </recommendedName>
</protein>
<proteinExistence type="inferred from homology"/>
<accession>A0A448ZR67</accession>